<dbReference type="PROSITE" id="PS51257">
    <property type="entry name" value="PROKAR_LIPOPROTEIN"/>
    <property type="match status" value="1"/>
</dbReference>
<sequence length="244" mass="25551">MKIKFNTSKILLVTVVTAGIAFMVTSCHKDASTTSTNATVTEADAVQLTTDAVSPSTGGMVLQLNSSVNTYATVNFSCGVQKDSSYVIASSTGASPSYNYSFQWNDMLTCNGTAPSQLTFNFTGTGSYTGPLMSSTDNSTGGFVLTGLGAGSQYLFNTTYSRTGTTTSKVLRQLTFHSVITITGTDIAIDKTTKMIASGTAAVSISATSTSGSTFTFNGKITFRGNKKANLVLNSGVTYVIQWN</sequence>
<evidence type="ECO:0000313" key="2">
    <source>
        <dbReference type="Proteomes" id="UP000218263"/>
    </source>
</evidence>
<dbReference type="KEGG" id="mgot:MgSA37_02873"/>
<accession>A0A0X8X305</accession>
<protein>
    <submittedName>
        <fullName evidence="1">Uncharacterized protein</fullName>
    </submittedName>
</protein>
<dbReference type="Proteomes" id="UP000218263">
    <property type="component" value="Chromosome"/>
</dbReference>
<dbReference type="RefSeq" id="WP_096352735.1">
    <property type="nucleotide sequence ID" value="NZ_AP017313.1"/>
</dbReference>
<dbReference type="OrthoDB" id="645487at2"/>
<reference evidence="1 2" key="1">
    <citation type="submission" date="2015-12" db="EMBL/GenBank/DDBJ databases">
        <title>Genome sequence of Mucilaginibacter gotjawali.</title>
        <authorList>
            <person name="Lee J.S."/>
            <person name="Lee K.C."/>
            <person name="Kim K.K."/>
            <person name="Lee B.W."/>
        </authorList>
    </citation>
    <scope>NUCLEOTIDE SEQUENCE [LARGE SCALE GENOMIC DNA]</scope>
    <source>
        <strain evidence="1 2">SA3-7</strain>
    </source>
</reference>
<gene>
    <name evidence="1" type="ORF">MgSA37_02873</name>
</gene>
<dbReference type="EMBL" id="AP017313">
    <property type="protein sequence ID" value="BAU54695.1"/>
    <property type="molecule type" value="Genomic_DNA"/>
</dbReference>
<name>A0A0X8X305_9SPHI</name>
<organism evidence="1 2">
    <name type="scientific">Mucilaginibacter gotjawali</name>
    <dbReference type="NCBI Taxonomy" id="1550579"/>
    <lineage>
        <taxon>Bacteria</taxon>
        <taxon>Pseudomonadati</taxon>
        <taxon>Bacteroidota</taxon>
        <taxon>Sphingobacteriia</taxon>
        <taxon>Sphingobacteriales</taxon>
        <taxon>Sphingobacteriaceae</taxon>
        <taxon>Mucilaginibacter</taxon>
    </lineage>
</organism>
<dbReference type="AlphaFoldDB" id="A0A0X8X305"/>
<evidence type="ECO:0000313" key="1">
    <source>
        <dbReference type="EMBL" id="BAU54695.1"/>
    </source>
</evidence>
<proteinExistence type="predicted"/>
<keyword evidence="2" id="KW-1185">Reference proteome</keyword>